<proteinExistence type="predicted"/>
<evidence type="ECO:0000256" key="2">
    <source>
        <dbReference type="SAM" id="SignalP"/>
    </source>
</evidence>
<keyword evidence="4" id="KW-1185">Reference proteome</keyword>
<sequence length="258" mass="27223">MRFATYILILFTILKCVYSDEVNMFSGNFGGQYLTPAAANPVSGKIDLNITKLDGEFTFNYNFSLKNLAGRTVANGDVTIHGPTKVGQSSDSFKIPLSFTNTSASANVLEAYGTTKLKFNSKEAMQLGAVLPTVTTNTTDQQFYVLINPFTEKSAIGRAQLVFQTIDNEKDNGGGDNPSSESSGSTDSNSTTSSSTSTSSTEDSSFAVSESSDNTPDPQVSETPVAGNETSSDSSDASSISIPLFGLLSVVSLVSLLI</sequence>
<dbReference type="OMA" id="ANEQFYI"/>
<reference evidence="4" key="1">
    <citation type="journal article" date="2011" name="Genome Res.">
        <title>Phylogeny-wide analysis of social amoeba genomes highlights ancient origins for complex intercellular communication.</title>
        <authorList>
            <person name="Heidel A.J."/>
            <person name="Lawal H.M."/>
            <person name="Felder M."/>
            <person name="Schilde C."/>
            <person name="Helps N.R."/>
            <person name="Tunggal B."/>
            <person name="Rivero F."/>
            <person name="John U."/>
            <person name="Schleicher M."/>
            <person name="Eichinger L."/>
            <person name="Platzer M."/>
            <person name="Noegel A.A."/>
            <person name="Schaap P."/>
            <person name="Gloeckner G."/>
        </authorList>
    </citation>
    <scope>NUCLEOTIDE SEQUENCE [LARGE SCALE GENOMIC DNA]</scope>
    <source>
        <strain evidence="4">SH3</strain>
    </source>
</reference>
<evidence type="ECO:0000256" key="1">
    <source>
        <dbReference type="SAM" id="MobiDB-lite"/>
    </source>
</evidence>
<keyword evidence="2" id="KW-0732">Signal</keyword>
<accession>F4PMX3</accession>
<dbReference type="Proteomes" id="UP000007797">
    <property type="component" value="Unassembled WGS sequence"/>
</dbReference>
<dbReference type="AlphaFoldDB" id="F4PMX3"/>
<feature type="chain" id="PRO_5003319416" evidence="2">
    <location>
        <begin position="20"/>
        <end position="258"/>
    </location>
</feature>
<dbReference type="GeneID" id="14875156"/>
<dbReference type="EMBL" id="GL883008">
    <property type="protein sequence ID" value="EGG22866.1"/>
    <property type="molecule type" value="Genomic_DNA"/>
</dbReference>
<organism evidence="3 4">
    <name type="scientific">Cavenderia fasciculata</name>
    <name type="common">Slime mold</name>
    <name type="synonym">Dictyostelium fasciculatum</name>
    <dbReference type="NCBI Taxonomy" id="261658"/>
    <lineage>
        <taxon>Eukaryota</taxon>
        <taxon>Amoebozoa</taxon>
        <taxon>Evosea</taxon>
        <taxon>Eumycetozoa</taxon>
        <taxon>Dictyostelia</taxon>
        <taxon>Acytosteliales</taxon>
        <taxon>Cavenderiaceae</taxon>
        <taxon>Cavenderia</taxon>
    </lineage>
</organism>
<name>F4PMX3_CACFS</name>
<feature type="region of interest" description="Disordered" evidence="1">
    <location>
        <begin position="167"/>
        <end position="238"/>
    </location>
</feature>
<protein>
    <submittedName>
        <fullName evidence="3">Uncharacterized protein</fullName>
    </submittedName>
</protein>
<evidence type="ECO:0000313" key="3">
    <source>
        <dbReference type="EMBL" id="EGG22866.1"/>
    </source>
</evidence>
<feature type="compositionally biased region" description="Low complexity" evidence="1">
    <location>
        <begin position="179"/>
        <end position="213"/>
    </location>
</feature>
<gene>
    <name evidence="3" type="ORF">DFA_04996</name>
</gene>
<dbReference type="RefSeq" id="XP_004360717.1">
    <property type="nucleotide sequence ID" value="XM_004360660.1"/>
</dbReference>
<dbReference type="KEGG" id="dfa:DFA_04996"/>
<feature type="signal peptide" evidence="2">
    <location>
        <begin position="1"/>
        <end position="19"/>
    </location>
</feature>
<evidence type="ECO:0000313" key="4">
    <source>
        <dbReference type="Proteomes" id="UP000007797"/>
    </source>
</evidence>